<dbReference type="PANTHER" id="PTHR46413:SF2">
    <property type="entry name" value="HEAVY METAL-ASSOCIATED ISOPRENYLATED PLANT PROTEIN 3"/>
    <property type="match status" value="1"/>
</dbReference>
<dbReference type="GO" id="GO:0046872">
    <property type="term" value="F:metal ion binding"/>
    <property type="evidence" value="ECO:0007669"/>
    <property type="project" value="InterPro"/>
</dbReference>
<dbReference type="PANTHER" id="PTHR46413">
    <property type="entry name" value="HEAVY METAL-ASSOCIATED ISOPRENYLATED PLANT PROTEIN 6"/>
    <property type="match status" value="1"/>
</dbReference>
<gene>
    <name evidence="3" type="ORF">RchiOBHm_Chr5g0057721</name>
</gene>
<feature type="region of interest" description="Disordered" evidence="1">
    <location>
        <begin position="186"/>
        <end position="242"/>
    </location>
</feature>
<dbReference type="InterPro" id="IPR036163">
    <property type="entry name" value="HMA_dom_sf"/>
</dbReference>
<evidence type="ECO:0000313" key="3">
    <source>
        <dbReference type="EMBL" id="PRQ33448.1"/>
    </source>
</evidence>
<feature type="compositionally biased region" description="Basic and acidic residues" evidence="1">
    <location>
        <begin position="96"/>
        <end position="121"/>
    </location>
</feature>
<comment type="caution">
    <text evidence="3">The sequence shown here is derived from an EMBL/GenBank/DDBJ whole genome shotgun (WGS) entry which is preliminary data.</text>
</comment>
<dbReference type="SUPFAM" id="SSF55008">
    <property type="entry name" value="HMA, heavy metal-associated domain"/>
    <property type="match status" value="2"/>
</dbReference>
<dbReference type="Pfam" id="PF00403">
    <property type="entry name" value="HMA"/>
    <property type="match status" value="2"/>
</dbReference>
<evidence type="ECO:0000259" key="2">
    <source>
        <dbReference type="PROSITE" id="PS50846"/>
    </source>
</evidence>
<dbReference type="Proteomes" id="UP000238479">
    <property type="component" value="Chromosome 5"/>
</dbReference>
<organism evidence="3 4">
    <name type="scientific">Rosa chinensis</name>
    <name type="common">China rose</name>
    <dbReference type="NCBI Taxonomy" id="74649"/>
    <lineage>
        <taxon>Eukaryota</taxon>
        <taxon>Viridiplantae</taxon>
        <taxon>Streptophyta</taxon>
        <taxon>Embryophyta</taxon>
        <taxon>Tracheophyta</taxon>
        <taxon>Spermatophyta</taxon>
        <taxon>Magnoliopsida</taxon>
        <taxon>eudicotyledons</taxon>
        <taxon>Gunneridae</taxon>
        <taxon>Pentapetalae</taxon>
        <taxon>rosids</taxon>
        <taxon>fabids</taxon>
        <taxon>Rosales</taxon>
        <taxon>Rosaceae</taxon>
        <taxon>Rosoideae</taxon>
        <taxon>Rosoideae incertae sedis</taxon>
        <taxon>Rosa</taxon>
    </lineage>
</organism>
<evidence type="ECO:0000256" key="1">
    <source>
        <dbReference type="SAM" id="MobiDB-lite"/>
    </source>
</evidence>
<protein>
    <submittedName>
        <fullName evidence="3">Putative heavy metal-associated domain, HMA</fullName>
    </submittedName>
</protein>
<dbReference type="AlphaFoldDB" id="A0A2P6QGZ1"/>
<dbReference type="Gene3D" id="3.30.70.100">
    <property type="match status" value="2"/>
</dbReference>
<dbReference type="InterPro" id="IPR006121">
    <property type="entry name" value="HMA_dom"/>
</dbReference>
<dbReference type="OrthoDB" id="773760at2759"/>
<evidence type="ECO:0000313" key="4">
    <source>
        <dbReference type="Proteomes" id="UP000238479"/>
    </source>
</evidence>
<proteinExistence type="predicted"/>
<dbReference type="PROSITE" id="PS50846">
    <property type="entry name" value="HMA_2"/>
    <property type="match status" value="2"/>
</dbReference>
<accession>A0A2P6QGZ1</accession>
<feature type="domain" description="HMA" evidence="2">
    <location>
        <begin position="124"/>
        <end position="187"/>
    </location>
</feature>
<keyword evidence="4" id="KW-1185">Reference proteome</keyword>
<feature type="region of interest" description="Disordered" evidence="1">
    <location>
        <begin position="84"/>
        <end position="123"/>
    </location>
</feature>
<feature type="region of interest" description="Disordered" evidence="1">
    <location>
        <begin position="1"/>
        <end position="26"/>
    </location>
</feature>
<name>A0A2P6QGZ1_ROSCH</name>
<dbReference type="Gramene" id="PRQ33448">
    <property type="protein sequence ID" value="PRQ33448"/>
    <property type="gene ID" value="RchiOBHm_Chr5g0057721"/>
</dbReference>
<feature type="compositionally biased region" description="Gly residues" evidence="1">
    <location>
        <begin position="223"/>
        <end position="232"/>
    </location>
</feature>
<feature type="domain" description="HMA" evidence="2">
    <location>
        <begin position="26"/>
        <end position="89"/>
    </location>
</feature>
<reference evidence="3 4" key="1">
    <citation type="journal article" date="2018" name="Nat. Genet.">
        <title>The Rosa genome provides new insights in the design of modern roses.</title>
        <authorList>
            <person name="Bendahmane M."/>
        </authorList>
    </citation>
    <scope>NUCLEOTIDE SEQUENCE [LARGE SCALE GENOMIC DNA]</scope>
    <source>
        <strain evidence="4">cv. Old Blush</strain>
    </source>
</reference>
<sequence length="289" mass="31069">MGAKKSDGGDNKKGGDGAEKKKEDNPITVVLKIDMHCDGCTSKIVKTLKGFQGVDTVKPEVGAHKLTVVGKVDPSKLREQLAGKLKKKVDLISPQPKKEKDDNSNKKQPEKAASDDKKPKEPPVTTAVLKLNLHCEGCIQKIRKTVTKTRGVHDMSIDKEKELVTLKGTMDMKAVAESLKARLKRNVEIVPPKKDNKKEKEKGEGGGDNGGGGKKKNKEEGGEGGNAGGGGGEKLDKMDFPVGQPGFGQVPPYGVVYGYDYPPLPMIYMGNPHAPQIFSDENPNACSIM</sequence>
<dbReference type="EMBL" id="PDCK01000043">
    <property type="protein sequence ID" value="PRQ33448.1"/>
    <property type="molecule type" value="Genomic_DNA"/>
</dbReference>
<feature type="compositionally biased region" description="Basic and acidic residues" evidence="1">
    <location>
        <begin position="186"/>
        <end position="205"/>
    </location>
</feature>
<dbReference type="OMA" id="CINQFEG"/>
<dbReference type="STRING" id="74649.A0A2P6QGZ1"/>
<dbReference type="CDD" id="cd00371">
    <property type="entry name" value="HMA"/>
    <property type="match status" value="2"/>
</dbReference>
<dbReference type="InterPro" id="IPR044594">
    <property type="entry name" value="HIPP01/3/5/6"/>
</dbReference>
<feature type="compositionally biased region" description="Basic and acidic residues" evidence="1">
    <location>
        <begin position="1"/>
        <end position="25"/>
    </location>
</feature>